<dbReference type="PROSITE" id="PS00073">
    <property type="entry name" value="ACYL_COA_DH_2"/>
    <property type="match status" value="1"/>
</dbReference>
<dbReference type="InterPro" id="IPR036250">
    <property type="entry name" value="AcylCo_DH-like_C"/>
</dbReference>
<reference evidence="18 19" key="1">
    <citation type="submission" date="2016-04" db="EMBL/GenBank/DDBJ databases">
        <title>The genome of Intoshia linei affirms orthonectids as highly simplified spiralians.</title>
        <authorList>
            <person name="Mikhailov K.V."/>
            <person name="Slusarev G.S."/>
            <person name="Nikitin M.A."/>
            <person name="Logacheva M.D."/>
            <person name="Penin A."/>
            <person name="Aleoshin V."/>
            <person name="Panchin Y.V."/>
        </authorList>
    </citation>
    <scope>NUCLEOTIDE SEQUENCE [LARGE SCALE GENOMIC DNA]</scope>
    <source>
        <strain evidence="18">Intl2013</strain>
        <tissue evidence="18">Whole animal</tissue>
    </source>
</reference>
<dbReference type="FunFam" id="1.20.140.10:FF:000004">
    <property type="entry name" value="Acyl-CoA dehydrogenase FadE25"/>
    <property type="match status" value="1"/>
</dbReference>
<comment type="catalytic activity">
    <reaction evidence="11">
        <text>pentanoyl-CoA + oxidized [electron-transfer flavoprotein] + H(+) = (2E)-pentenoyl-CoA + reduced [electron-transfer flavoprotein]</text>
        <dbReference type="Rhea" id="RHEA:43456"/>
        <dbReference type="Rhea" id="RHEA-COMP:10685"/>
        <dbReference type="Rhea" id="RHEA-COMP:10686"/>
        <dbReference type="ChEBI" id="CHEBI:15378"/>
        <dbReference type="ChEBI" id="CHEBI:57389"/>
        <dbReference type="ChEBI" id="CHEBI:57692"/>
        <dbReference type="ChEBI" id="CHEBI:58307"/>
        <dbReference type="ChEBI" id="CHEBI:86160"/>
    </reaction>
    <physiologicalReaction direction="left-to-right" evidence="11">
        <dbReference type="Rhea" id="RHEA:43457"/>
    </physiologicalReaction>
</comment>
<dbReference type="GO" id="GO:0016937">
    <property type="term" value="F:short-chain fatty acyl-CoA dehydrogenase activity"/>
    <property type="evidence" value="ECO:0007669"/>
    <property type="project" value="UniProtKB-EC"/>
</dbReference>
<dbReference type="FunFam" id="2.40.110.10:FF:000001">
    <property type="entry name" value="Acyl-CoA dehydrogenase, mitochondrial"/>
    <property type="match status" value="1"/>
</dbReference>
<dbReference type="EC" id="1.3.8.1" evidence="4"/>
<evidence type="ECO:0000256" key="2">
    <source>
        <dbReference type="ARBA" id="ARBA00005198"/>
    </source>
</evidence>
<evidence type="ECO:0000256" key="13">
    <source>
        <dbReference type="ARBA" id="ARBA00050758"/>
    </source>
</evidence>
<dbReference type="InterPro" id="IPR013786">
    <property type="entry name" value="AcylCoA_DH/ox_N"/>
</dbReference>
<dbReference type="GO" id="GO:0046359">
    <property type="term" value="P:butyrate catabolic process"/>
    <property type="evidence" value="ECO:0007669"/>
    <property type="project" value="TreeGrafter"/>
</dbReference>
<evidence type="ECO:0000256" key="9">
    <source>
        <dbReference type="ARBA" id="ARBA00044204"/>
    </source>
</evidence>
<evidence type="ECO:0000256" key="10">
    <source>
        <dbReference type="ARBA" id="ARBA00045387"/>
    </source>
</evidence>
<evidence type="ECO:0000256" key="4">
    <source>
        <dbReference type="ARBA" id="ARBA00012046"/>
    </source>
</evidence>
<dbReference type="Gene3D" id="1.20.140.10">
    <property type="entry name" value="Butyryl-CoA Dehydrogenase, subunit A, domain 3"/>
    <property type="match status" value="1"/>
</dbReference>
<dbReference type="Pfam" id="PF02771">
    <property type="entry name" value="Acyl-CoA_dh_N"/>
    <property type="match status" value="1"/>
</dbReference>
<dbReference type="InterPro" id="IPR046373">
    <property type="entry name" value="Acyl-CoA_Oxase/DH_mid-dom_sf"/>
</dbReference>
<evidence type="ECO:0000256" key="7">
    <source>
        <dbReference type="ARBA" id="ARBA00023002"/>
    </source>
</evidence>
<keyword evidence="6 14" id="KW-0274">FAD</keyword>
<evidence type="ECO:0000259" key="16">
    <source>
        <dbReference type="Pfam" id="PF02770"/>
    </source>
</evidence>
<dbReference type="FunFam" id="1.10.540.10:FF:000002">
    <property type="entry name" value="Acyl-CoA dehydrogenase FadE19"/>
    <property type="match status" value="1"/>
</dbReference>
<proteinExistence type="inferred from homology"/>
<keyword evidence="5 14" id="KW-0285">Flavoprotein</keyword>
<protein>
    <recommendedName>
        <fullName evidence="9">Short-chain specific acyl-CoA dehydrogenase, mitochondrial</fullName>
        <ecNumber evidence="4">1.3.8.1</ecNumber>
    </recommendedName>
    <alternativeName>
        <fullName evidence="8">Butyryl-CoA dehydrogenase</fullName>
    </alternativeName>
</protein>
<sequence length="434" mass="47918">MFKNINKICCRQIKNGNLKQKLYNFGPIANTSTLSKYIFSTDEKYEMIADMCRNFATKELKPIAAKMDLKSKFDMGIVKKLGKLGLMCATVPATYGGSDMDYISYVIAGEEISKGCASTTIMISVNNHGFCLAFLTKFVEKTLYLYPLIKFGTKEQIEIFGMPYMNGDKMGCFALTEPGNGSDAGAASTKATFDLDNKEWILNGEKAFITAASVSESCIVFATTDKDKKHKGISAFLVPLKSEGVTVGKPENKLGIRASPTSSINFDNVRVSEKNILGQKGDGFKIAMMTLDVGRISVASQAVGIAQAALEVSVQYTKERKSFNKNLCQLQTIQIKLADMETRINASRLLCFQCASIMDQNQNITKSAAMAKLYASETATYVTHQALQIHGGVGYMSEYPLERHYRDARITEIYEGTSEIQRLVIAAQLLKEYE</sequence>
<keyword evidence="19" id="KW-1185">Reference proteome</keyword>
<organism evidence="18 19">
    <name type="scientific">Intoshia linei</name>
    <dbReference type="NCBI Taxonomy" id="1819745"/>
    <lineage>
        <taxon>Eukaryota</taxon>
        <taxon>Metazoa</taxon>
        <taxon>Spiralia</taxon>
        <taxon>Lophotrochozoa</taxon>
        <taxon>Mesozoa</taxon>
        <taxon>Orthonectida</taxon>
        <taxon>Rhopaluridae</taxon>
        <taxon>Intoshia</taxon>
    </lineage>
</organism>
<dbReference type="InterPro" id="IPR009075">
    <property type="entry name" value="AcylCo_DH/oxidase_C"/>
</dbReference>
<dbReference type="PROSITE" id="PS00072">
    <property type="entry name" value="ACYL_COA_DH_1"/>
    <property type="match status" value="1"/>
</dbReference>
<evidence type="ECO:0000256" key="8">
    <source>
        <dbReference type="ARBA" id="ARBA00031895"/>
    </source>
</evidence>
<evidence type="ECO:0000313" key="19">
    <source>
        <dbReference type="Proteomes" id="UP000078046"/>
    </source>
</evidence>
<dbReference type="PANTHER" id="PTHR43884">
    <property type="entry name" value="ACYL-COA DEHYDROGENASE"/>
    <property type="match status" value="1"/>
</dbReference>
<accession>A0A177B3T0</accession>
<comment type="cofactor">
    <cofactor evidence="1 14">
        <name>FAD</name>
        <dbReference type="ChEBI" id="CHEBI:57692"/>
    </cofactor>
</comment>
<evidence type="ECO:0000256" key="6">
    <source>
        <dbReference type="ARBA" id="ARBA00022827"/>
    </source>
</evidence>
<dbReference type="PANTHER" id="PTHR43884:SF12">
    <property type="entry name" value="ISOVALERYL-COA DEHYDROGENASE, MITOCHONDRIAL-RELATED"/>
    <property type="match status" value="1"/>
</dbReference>
<dbReference type="Pfam" id="PF00441">
    <property type="entry name" value="Acyl-CoA_dh_1"/>
    <property type="match status" value="1"/>
</dbReference>
<dbReference type="InterPro" id="IPR006091">
    <property type="entry name" value="Acyl-CoA_Oxase/DH_mid-dom"/>
</dbReference>
<evidence type="ECO:0000256" key="11">
    <source>
        <dbReference type="ARBA" id="ARBA00048499"/>
    </source>
</evidence>
<keyword evidence="7 14" id="KW-0560">Oxidoreductase</keyword>
<dbReference type="SUPFAM" id="SSF47203">
    <property type="entry name" value="Acyl-CoA dehydrogenase C-terminal domain-like"/>
    <property type="match status" value="1"/>
</dbReference>
<evidence type="ECO:0000256" key="14">
    <source>
        <dbReference type="RuleBase" id="RU362125"/>
    </source>
</evidence>
<dbReference type="Gene3D" id="2.40.110.10">
    <property type="entry name" value="Butyryl-CoA Dehydrogenase, subunit A, domain 2"/>
    <property type="match status" value="1"/>
</dbReference>
<evidence type="ECO:0000313" key="18">
    <source>
        <dbReference type="EMBL" id="OAF68273.1"/>
    </source>
</evidence>
<name>A0A177B3T0_9BILA</name>
<dbReference type="GO" id="GO:0033539">
    <property type="term" value="P:fatty acid beta-oxidation using acyl-CoA dehydrogenase"/>
    <property type="evidence" value="ECO:0007669"/>
    <property type="project" value="TreeGrafter"/>
</dbReference>
<dbReference type="Proteomes" id="UP000078046">
    <property type="component" value="Unassembled WGS sequence"/>
</dbReference>
<dbReference type="GO" id="GO:0050660">
    <property type="term" value="F:flavin adenine dinucleotide binding"/>
    <property type="evidence" value="ECO:0007669"/>
    <property type="project" value="InterPro"/>
</dbReference>
<dbReference type="SUPFAM" id="SSF56645">
    <property type="entry name" value="Acyl-CoA dehydrogenase NM domain-like"/>
    <property type="match status" value="1"/>
</dbReference>
<comment type="caution">
    <text evidence="18">The sequence shown here is derived from an EMBL/GenBank/DDBJ whole genome shotgun (WGS) entry which is preliminary data.</text>
</comment>
<evidence type="ECO:0000256" key="1">
    <source>
        <dbReference type="ARBA" id="ARBA00001974"/>
    </source>
</evidence>
<feature type="domain" description="Acyl-CoA dehydrogenase/oxidase N-terminal" evidence="17">
    <location>
        <begin position="43"/>
        <end position="135"/>
    </location>
</feature>
<dbReference type="InterPro" id="IPR006089">
    <property type="entry name" value="Acyl-CoA_DH_CS"/>
</dbReference>
<evidence type="ECO:0000256" key="12">
    <source>
        <dbReference type="ARBA" id="ARBA00049192"/>
    </source>
</evidence>
<gene>
    <name evidence="18" type="ORF">A3Q56_03981</name>
</gene>
<comment type="function">
    <text evidence="10">Short-chain specific acyl-CoA dehydrogenase is one of the acyl-CoA dehydrogenases that catalyze the first step of mitochondrial fatty acid beta-oxidation, an aerobic process breaking down fatty acids into acetyl-CoA and allowing the production of energy from fats. The first step of fatty acid beta-oxidation consists in the removal of one hydrogen from C-2 and C-3 of the straight-chain fatty acyl-CoA thioester, resulting in the formation of trans-2-enoyl-CoA. Among the different mitochondrial acyl-CoA dehydrogenases, short-chain specific acyl-CoA dehydrogenase acts specifically on acyl-CoAs with saturated 4 to 6 carbons long primary chains.</text>
</comment>
<comment type="pathway">
    <text evidence="2">Lipid metabolism; mitochondrial fatty acid beta-oxidation.</text>
</comment>
<dbReference type="Gene3D" id="1.10.540.10">
    <property type="entry name" value="Acyl-CoA dehydrogenase/oxidase, N-terminal domain"/>
    <property type="match status" value="1"/>
</dbReference>
<evidence type="ECO:0000256" key="3">
    <source>
        <dbReference type="ARBA" id="ARBA00009347"/>
    </source>
</evidence>
<dbReference type="AlphaFoldDB" id="A0A177B3T0"/>
<dbReference type="EMBL" id="LWCA01000477">
    <property type="protein sequence ID" value="OAF68273.1"/>
    <property type="molecule type" value="Genomic_DNA"/>
</dbReference>
<comment type="catalytic activity">
    <reaction evidence="12">
        <text>hexanoyl-CoA + oxidized [electron-transfer flavoprotein] + H(+) = (2E)-hexenoyl-CoA + reduced [electron-transfer flavoprotein]</text>
        <dbReference type="Rhea" id="RHEA:43464"/>
        <dbReference type="Rhea" id="RHEA-COMP:10685"/>
        <dbReference type="Rhea" id="RHEA-COMP:10686"/>
        <dbReference type="ChEBI" id="CHEBI:15378"/>
        <dbReference type="ChEBI" id="CHEBI:57692"/>
        <dbReference type="ChEBI" id="CHEBI:58307"/>
        <dbReference type="ChEBI" id="CHEBI:62077"/>
        <dbReference type="ChEBI" id="CHEBI:62620"/>
    </reaction>
    <physiologicalReaction direction="left-to-right" evidence="12">
        <dbReference type="Rhea" id="RHEA:43465"/>
    </physiologicalReaction>
</comment>
<evidence type="ECO:0000259" key="15">
    <source>
        <dbReference type="Pfam" id="PF00441"/>
    </source>
</evidence>
<feature type="domain" description="Acyl-CoA dehydrogenase/oxidase C-terminal" evidence="15">
    <location>
        <begin position="281"/>
        <end position="430"/>
    </location>
</feature>
<dbReference type="InterPro" id="IPR009100">
    <property type="entry name" value="AcylCoA_DH/oxidase_NM_dom_sf"/>
</dbReference>
<dbReference type="PIRSF" id="PIRSF016578">
    <property type="entry name" value="HsaA"/>
    <property type="match status" value="1"/>
</dbReference>
<evidence type="ECO:0000259" key="17">
    <source>
        <dbReference type="Pfam" id="PF02771"/>
    </source>
</evidence>
<dbReference type="Pfam" id="PF02770">
    <property type="entry name" value="Acyl-CoA_dh_M"/>
    <property type="match status" value="1"/>
</dbReference>
<dbReference type="InterPro" id="IPR037069">
    <property type="entry name" value="AcylCoA_DH/ox_N_sf"/>
</dbReference>
<dbReference type="OrthoDB" id="9988775at2759"/>
<comment type="similarity">
    <text evidence="3 14">Belongs to the acyl-CoA dehydrogenase family.</text>
</comment>
<feature type="domain" description="Acyl-CoA oxidase/dehydrogenase middle" evidence="16">
    <location>
        <begin position="172"/>
        <end position="269"/>
    </location>
</feature>
<evidence type="ECO:0000256" key="5">
    <source>
        <dbReference type="ARBA" id="ARBA00022630"/>
    </source>
</evidence>
<comment type="catalytic activity">
    <reaction evidence="13">
        <text>butanoyl-CoA + oxidized [electron-transfer flavoprotein] + H(+) = (2E)-butenoyl-CoA + reduced [electron-transfer flavoprotein]</text>
        <dbReference type="Rhea" id="RHEA:24004"/>
        <dbReference type="Rhea" id="RHEA-COMP:10685"/>
        <dbReference type="Rhea" id="RHEA-COMP:10686"/>
        <dbReference type="ChEBI" id="CHEBI:15378"/>
        <dbReference type="ChEBI" id="CHEBI:57332"/>
        <dbReference type="ChEBI" id="CHEBI:57371"/>
        <dbReference type="ChEBI" id="CHEBI:57692"/>
        <dbReference type="ChEBI" id="CHEBI:58307"/>
        <dbReference type="EC" id="1.3.8.1"/>
    </reaction>
    <physiologicalReaction direction="left-to-right" evidence="13">
        <dbReference type="Rhea" id="RHEA:24005"/>
    </physiologicalReaction>
</comment>